<sequence>MQRRHLTLGLAAGLFGLLSLNARADDDGEFLILHARYGTEYTHVDVTERLRDLARQDRRFRLTNELFGVDPDPGRTKTLKIFARDRFGQERQFEYRERDLVNGNQFVGWSRGNWGEPGDRGWHGDRGRRGGDNHDDGEFTIQYATYGTGRHEVDVTDRLRELARRDVRFRLGNETFGGMDPAPGETKTLRIMARDRAGQPRTFEYREYQVVDGNQFIGWGRGDWGGGWGAGTDRGPVRPPAAPLGRLFIESASYGADGRWVDVTPALRALARSDRLDMEVRNDVFGFDPAPGQRKTLSVTYRYGNEPSNTARVSERDRLRLP</sequence>
<evidence type="ECO:0000313" key="5">
    <source>
        <dbReference type="Proteomes" id="UP001606303"/>
    </source>
</evidence>
<reference evidence="4 5" key="1">
    <citation type="submission" date="2024-08" db="EMBL/GenBank/DDBJ databases">
        <authorList>
            <person name="Lu H."/>
        </authorList>
    </citation>
    <scope>NUCLEOTIDE SEQUENCE [LARGE SCALE GENOMIC DNA]</scope>
    <source>
        <strain evidence="4 5">BYS87W</strain>
    </source>
</reference>
<evidence type="ECO:0000256" key="2">
    <source>
        <dbReference type="SAM" id="SignalP"/>
    </source>
</evidence>
<feature type="domain" description="DnaJ-like protein C11 C-terminal" evidence="3">
    <location>
        <begin position="255"/>
        <end position="322"/>
    </location>
</feature>
<gene>
    <name evidence="4" type="ORF">ACG01O_05435</name>
</gene>
<keyword evidence="1" id="KW-0143">Chaperone</keyword>
<keyword evidence="5" id="KW-1185">Reference proteome</keyword>
<evidence type="ECO:0000259" key="3">
    <source>
        <dbReference type="Pfam" id="PF11875"/>
    </source>
</evidence>
<dbReference type="InterPro" id="IPR024586">
    <property type="entry name" value="DnaJ-like_C11_C"/>
</dbReference>
<dbReference type="EMBL" id="JBIGIB010000001">
    <property type="protein sequence ID" value="MFG6466042.1"/>
    <property type="molecule type" value="Genomic_DNA"/>
</dbReference>
<evidence type="ECO:0000313" key="4">
    <source>
        <dbReference type="EMBL" id="MFG6466042.1"/>
    </source>
</evidence>
<proteinExistence type="predicted"/>
<feature type="chain" id="PRO_5045577340" evidence="2">
    <location>
        <begin position="25"/>
        <end position="322"/>
    </location>
</feature>
<dbReference type="RefSeq" id="WP_394382079.1">
    <property type="nucleotide sequence ID" value="NZ_JBIGIB010000001.1"/>
</dbReference>
<comment type="caution">
    <text evidence="4">The sequence shown here is derived from an EMBL/GenBank/DDBJ whole genome shotgun (WGS) entry which is preliminary data.</text>
</comment>
<keyword evidence="2" id="KW-0732">Signal</keyword>
<accession>A0ABW7GVN5</accession>
<evidence type="ECO:0000256" key="1">
    <source>
        <dbReference type="ARBA" id="ARBA00023186"/>
    </source>
</evidence>
<name>A0ABW7GVN5_9BURK</name>
<dbReference type="Pfam" id="PF11875">
    <property type="entry name" value="DnaJ-like_C11_C"/>
    <property type="match status" value="1"/>
</dbReference>
<protein>
    <submittedName>
        <fullName evidence="4">DNAJC11 domain-containing protein</fullName>
    </submittedName>
</protein>
<organism evidence="4 5">
    <name type="scientific">Pelomonas baiyunensis</name>
    <dbReference type="NCBI Taxonomy" id="3299026"/>
    <lineage>
        <taxon>Bacteria</taxon>
        <taxon>Pseudomonadati</taxon>
        <taxon>Pseudomonadota</taxon>
        <taxon>Betaproteobacteria</taxon>
        <taxon>Burkholderiales</taxon>
        <taxon>Sphaerotilaceae</taxon>
        <taxon>Roseateles</taxon>
    </lineage>
</organism>
<feature type="signal peptide" evidence="2">
    <location>
        <begin position="1"/>
        <end position="24"/>
    </location>
</feature>
<dbReference type="Proteomes" id="UP001606303">
    <property type="component" value="Unassembled WGS sequence"/>
</dbReference>